<dbReference type="PANTHER" id="PTHR13615">
    <property type="entry name" value="GLYCOSYLTRANSFERASE-LIKE 1"/>
    <property type="match status" value="1"/>
</dbReference>
<gene>
    <name evidence="9" type="ORF">BV898_16313</name>
</gene>
<evidence type="ECO:0000259" key="7">
    <source>
        <dbReference type="Pfam" id="PF00534"/>
    </source>
</evidence>
<dbReference type="AlphaFoldDB" id="A0A9X6NK13"/>
<evidence type="ECO:0000259" key="8">
    <source>
        <dbReference type="Pfam" id="PF12038"/>
    </source>
</evidence>
<keyword evidence="3" id="KW-0808">Transferase</keyword>
<evidence type="ECO:0000256" key="4">
    <source>
        <dbReference type="ARBA" id="ARBA00044517"/>
    </source>
</evidence>
<reference evidence="10" key="1">
    <citation type="submission" date="2017-01" db="EMBL/GenBank/DDBJ databases">
        <title>Comparative genomics of anhydrobiosis in the tardigrade Hypsibius dujardini.</title>
        <authorList>
            <person name="Yoshida Y."/>
            <person name="Koutsovoulos G."/>
            <person name="Laetsch D."/>
            <person name="Stevens L."/>
            <person name="Kumar S."/>
            <person name="Horikawa D."/>
            <person name="Ishino K."/>
            <person name="Komine S."/>
            <person name="Tomita M."/>
            <person name="Blaxter M."/>
            <person name="Arakawa K."/>
        </authorList>
    </citation>
    <scope>NUCLEOTIDE SEQUENCE [LARGE SCALE GENOMIC DNA]</scope>
    <source>
        <strain evidence="10">Z151</strain>
    </source>
</reference>
<evidence type="ECO:0000256" key="1">
    <source>
        <dbReference type="ARBA" id="ARBA00009481"/>
    </source>
</evidence>
<evidence type="ECO:0000256" key="5">
    <source>
        <dbReference type="ARBA" id="ARBA00044539"/>
    </source>
</evidence>
<dbReference type="InterPro" id="IPR051862">
    <property type="entry name" value="GT-like_domain_containing_1"/>
</dbReference>
<evidence type="ECO:0000313" key="9">
    <source>
        <dbReference type="EMBL" id="OWA51851.1"/>
    </source>
</evidence>
<dbReference type="Gene3D" id="3.40.50.2000">
    <property type="entry name" value="Glycogen Phosphorylase B"/>
    <property type="match status" value="1"/>
</dbReference>
<dbReference type="InterPro" id="IPR001296">
    <property type="entry name" value="Glyco_trans_1"/>
</dbReference>
<dbReference type="InterPro" id="IPR022701">
    <property type="entry name" value="QTMAN_N"/>
</dbReference>
<accession>A0A9X6NK13</accession>
<sequence length="414" mass="46983">MSSSEFPCDAAEVVRLPSSLPAATVLLIEPFYGGSHRQLMDFLAADLGQSALLCATPAKKWHWVARVSALHFAQVIPEGHCFRSIFASSVLNLAELMSLRPDLAGCRKILYFHENQLVYPAQEEKERDFQYGYNQILSALVADINVFNSQFNLDSFLENIDKFLAKIPTARPKRSVASEIRPKCRVIYFPLNLPSFRFTPKTSRLRTPDLACKLCNMDETLLTGASTCGRNSSVLGESQISRQQLPLHIVWPHRWEHDKNPDFFVSVLEILRSEDIPFRLSVVGEQFSEVPDSFQHVAFAFGDCLKRLGYLPSKEEYFAVLMDADVVVSTANHEFFGAAMLEAVHFGCYPLAPRRLVYPELYPDQYLYDPSKLSNLVDILRIFCLNPSLVRSSRPHLDVSCFSWPALRQKFLFS</sequence>
<comment type="catalytic activity">
    <reaction evidence="6">
        <text>queuosine(34) in tRNA(Asp) + GDP-alpha-D-mannose = O-4''-alpha-D-mannosylqueuosine(34) in tRNA(Asp) + GDP + H(+)</text>
        <dbReference type="Rhea" id="RHEA:12885"/>
        <dbReference type="Rhea" id="RHEA-COMP:18572"/>
        <dbReference type="Rhea" id="RHEA-COMP:18581"/>
        <dbReference type="ChEBI" id="CHEBI:15378"/>
        <dbReference type="ChEBI" id="CHEBI:57527"/>
        <dbReference type="ChEBI" id="CHEBI:58189"/>
        <dbReference type="ChEBI" id="CHEBI:194431"/>
        <dbReference type="ChEBI" id="CHEBI:194442"/>
        <dbReference type="EC" id="2.4.1.110"/>
    </reaction>
    <physiologicalReaction direction="left-to-right" evidence="6">
        <dbReference type="Rhea" id="RHEA:12886"/>
    </physiologicalReaction>
</comment>
<dbReference type="Pfam" id="PF00534">
    <property type="entry name" value="Glycos_transf_1"/>
    <property type="match status" value="1"/>
</dbReference>
<dbReference type="EC" id="2.4.1.110" evidence="4"/>
<protein>
    <recommendedName>
        <fullName evidence="5">tRNA-queuosine alpha-mannosyltransferase</fullName>
        <ecNumber evidence="4">2.4.1.110</ecNumber>
    </recommendedName>
</protein>
<dbReference type="PANTHER" id="PTHR13615:SF3">
    <property type="entry name" value="GLYCOSYLTRANSFERASE-LIKE DOMAIN-CONTAINING PROTEIN 1"/>
    <property type="match status" value="1"/>
</dbReference>
<comment type="similarity">
    <text evidence="1">Belongs to the glycosyltransferase group 1 family. Glycosyltransferase 4 subfamily.</text>
</comment>
<dbReference type="GO" id="GO:0016438">
    <property type="term" value="F:tRNA-queuosine(34) beta-mannosyltransferase activity"/>
    <property type="evidence" value="ECO:0007669"/>
    <property type="project" value="UniProtKB-EC"/>
</dbReference>
<evidence type="ECO:0000313" key="10">
    <source>
        <dbReference type="Proteomes" id="UP000192578"/>
    </source>
</evidence>
<proteinExistence type="inferred from homology"/>
<dbReference type="Proteomes" id="UP000192578">
    <property type="component" value="Unassembled WGS sequence"/>
</dbReference>
<name>A0A9X6NK13_HYPEX</name>
<evidence type="ECO:0000256" key="3">
    <source>
        <dbReference type="ARBA" id="ARBA00022679"/>
    </source>
</evidence>
<dbReference type="EMBL" id="MTYJ01000241">
    <property type="protein sequence ID" value="OWA51851.1"/>
    <property type="molecule type" value="Genomic_DNA"/>
</dbReference>
<keyword evidence="10" id="KW-1185">Reference proteome</keyword>
<dbReference type="OrthoDB" id="10032790at2759"/>
<dbReference type="Pfam" id="PF12038">
    <property type="entry name" value="QTMAN_N"/>
    <property type="match status" value="1"/>
</dbReference>
<feature type="domain" description="Glycosyl transferase family 1" evidence="7">
    <location>
        <begin position="250"/>
        <end position="362"/>
    </location>
</feature>
<evidence type="ECO:0000256" key="2">
    <source>
        <dbReference type="ARBA" id="ARBA00022676"/>
    </source>
</evidence>
<evidence type="ECO:0000256" key="6">
    <source>
        <dbReference type="ARBA" id="ARBA00048439"/>
    </source>
</evidence>
<dbReference type="SUPFAM" id="SSF53756">
    <property type="entry name" value="UDP-Glycosyltransferase/glycogen phosphorylase"/>
    <property type="match status" value="1"/>
</dbReference>
<comment type="caution">
    <text evidence="9">The sequence shown here is derived from an EMBL/GenBank/DDBJ whole genome shotgun (WGS) entry which is preliminary data.</text>
</comment>
<keyword evidence="2" id="KW-0328">Glycosyltransferase</keyword>
<organism evidence="9 10">
    <name type="scientific">Hypsibius exemplaris</name>
    <name type="common">Freshwater tardigrade</name>
    <dbReference type="NCBI Taxonomy" id="2072580"/>
    <lineage>
        <taxon>Eukaryota</taxon>
        <taxon>Metazoa</taxon>
        <taxon>Ecdysozoa</taxon>
        <taxon>Tardigrada</taxon>
        <taxon>Eutardigrada</taxon>
        <taxon>Parachela</taxon>
        <taxon>Hypsibioidea</taxon>
        <taxon>Hypsibiidae</taxon>
        <taxon>Hypsibius</taxon>
    </lineage>
</organism>
<dbReference type="CDD" id="cd01635">
    <property type="entry name" value="Glycosyltransferase_GTB-type"/>
    <property type="match status" value="1"/>
</dbReference>
<feature type="domain" description="tRNA-queuosine alpha-mannosyltransferase N-terminal" evidence="8">
    <location>
        <begin position="25"/>
        <end position="191"/>
    </location>
</feature>